<sequence>MVCLMSNVIPIEYLKLYPYYNNRLTVRNVCTSGVVDKHFAGRNFSEDHFILRKSIKMHHYYKSKIHLRCPKFSLHSDNYPEVQQYLYCFYLNNYIVKRLECTLLFDHKSGFQKTGNKAIIPHYYNRVTRKIKRLDSIITSKKFSFNEYYTFQTLNLLLRERRYSDLPFYNRQECVLSVALGERPLIKIAWLSHIPNTKLNIMSCYSLVIEKRYNNFYNTGVSIDQTSENKWNKKLFKRNSTYT</sequence>
<keyword evidence="2" id="KW-1185">Reference proteome</keyword>
<accession>A0A6G0U4P0</accession>
<dbReference type="Proteomes" id="UP000475862">
    <property type="component" value="Unassembled WGS sequence"/>
</dbReference>
<evidence type="ECO:0000313" key="2">
    <source>
        <dbReference type="Proteomes" id="UP000475862"/>
    </source>
</evidence>
<dbReference type="EMBL" id="VYZN01000008">
    <property type="protein sequence ID" value="KAE9543589.1"/>
    <property type="molecule type" value="Genomic_DNA"/>
</dbReference>
<name>A0A6G0U4P0_APHGL</name>
<reference evidence="1 2" key="1">
    <citation type="submission" date="2019-08" db="EMBL/GenBank/DDBJ databases">
        <title>The genome of the soybean aphid Biotype 1, its phylome, world population structure and adaptation to the North American continent.</title>
        <authorList>
            <person name="Giordano R."/>
            <person name="Donthu R.K."/>
            <person name="Hernandez A.G."/>
            <person name="Wright C.L."/>
            <person name="Zimin A.V."/>
        </authorList>
    </citation>
    <scope>NUCLEOTIDE SEQUENCE [LARGE SCALE GENOMIC DNA]</scope>
    <source>
        <tissue evidence="1">Whole aphids</tissue>
    </source>
</reference>
<dbReference type="AlphaFoldDB" id="A0A6G0U4P0"/>
<organism evidence="1 2">
    <name type="scientific">Aphis glycines</name>
    <name type="common">Soybean aphid</name>
    <dbReference type="NCBI Taxonomy" id="307491"/>
    <lineage>
        <taxon>Eukaryota</taxon>
        <taxon>Metazoa</taxon>
        <taxon>Ecdysozoa</taxon>
        <taxon>Arthropoda</taxon>
        <taxon>Hexapoda</taxon>
        <taxon>Insecta</taxon>
        <taxon>Pterygota</taxon>
        <taxon>Neoptera</taxon>
        <taxon>Paraneoptera</taxon>
        <taxon>Hemiptera</taxon>
        <taxon>Sternorrhyncha</taxon>
        <taxon>Aphidomorpha</taxon>
        <taxon>Aphidoidea</taxon>
        <taxon>Aphididae</taxon>
        <taxon>Aphidini</taxon>
        <taxon>Aphis</taxon>
        <taxon>Aphis</taxon>
    </lineage>
</organism>
<protein>
    <submittedName>
        <fullName evidence="1">Uncharacterized protein</fullName>
    </submittedName>
</protein>
<comment type="caution">
    <text evidence="1">The sequence shown here is derived from an EMBL/GenBank/DDBJ whole genome shotgun (WGS) entry which is preliminary data.</text>
</comment>
<proteinExistence type="predicted"/>
<evidence type="ECO:0000313" key="1">
    <source>
        <dbReference type="EMBL" id="KAE9543589.1"/>
    </source>
</evidence>
<gene>
    <name evidence="1" type="ORF">AGLY_002389</name>
</gene>